<keyword evidence="1" id="KW-0812">Transmembrane</keyword>
<sequence length="213" mass="25452">MALFYSPLLPACSFFALISISGIYWIEKILLLRRDSKPLPTGSDMAQAMVEFYIDLSILLYSLGNCIWEYIIFETMHWSTWISFIICSLFYLFPKDRLLDCIFKIGVDNATQESYDLKYPTFLDDYDRRNPVTAEEAKRIWIESQQQQSNLDMQQLNQIMSAKQLDVSIYRYHFNIMQQQSRQQFLMTHHRSFLKVHPEFKTENNYNLKKLQY</sequence>
<dbReference type="InterPro" id="IPR045122">
    <property type="entry name" value="Csc1-like"/>
</dbReference>
<gene>
    <name evidence="2" type="ORF">PSON_ATCC_30995.1.T0870148</name>
</gene>
<feature type="transmembrane region" description="Helical" evidence="1">
    <location>
        <begin position="78"/>
        <end position="94"/>
    </location>
</feature>
<evidence type="ECO:0000313" key="3">
    <source>
        <dbReference type="Proteomes" id="UP000692954"/>
    </source>
</evidence>
<evidence type="ECO:0000256" key="1">
    <source>
        <dbReference type="SAM" id="Phobius"/>
    </source>
</evidence>
<evidence type="ECO:0000313" key="2">
    <source>
        <dbReference type="EMBL" id="CAD8106767.1"/>
    </source>
</evidence>
<feature type="transmembrane region" description="Helical" evidence="1">
    <location>
        <begin position="52"/>
        <end position="72"/>
    </location>
</feature>
<proteinExistence type="predicted"/>
<dbReference type="EMBL" id="CAJJDN010000087">
    <property type="protein sequence ID" value="CAD8106767.1"/>
    <property type="molecule type" value="Genomic_DNA"/>
</dbReference>
<dbReference type="Proteomes" id="UP000692954">
    <property type="component" value="Unassembled WGS sequence"/>
</dbReference>
<feature type="transmembrane region" description="Helical" evidence="1">
    <location>
        <begin position="6"/>
        <end position="26"/>
    </location>
</feature>
<dbReference type="AlphaFoldDB" id="A0A8S1PTY5"/>
<comment type="caution">
    <text evidence="2">The sequence shown here is derived from an EMBL/GenBank/DDBJ whole genome shotgun (WGS) entry which is preliminary data.</text>
</comment>
<keyword evidence="3" id="KW-1185">Reference proteome</keyword>
<dbReference type="OrthoDB" id="293862at2759"/>
<keyword evidence="1" id="KW-1133">Transmembrane helix</keyword>
<protein>
    <submittedName>
        <fullName evidence="2">Uncharacterized protein</fullName>
    </submittedName>
</protein>
<organism evidence="2 3">
    <name type="scientific">Paramecium sonneborni</name>
    <dbReference type="NCBI Taxonomy" id="65129"/>
    <lineage>
        <taxon>Eukaryota</taxon>
        <taxon>Sar</taxon>
        <taxon>Alveolata</taxon>
        <taxon>Ciliophora</taxon>
        <taxon>Intramacronucleata</taxon>
        <taxon>Oligohymenophorea</taxon>
        <taxon>Peniculida</taxon>
        <taxon>Parameciidae</taxon>
        <taxon>Paramecium</taxon>
    </lineage>
</organism>
<keyword evidence="1" id="KW-0472">Membrane</keyword>
<dbReference type="GO" id="GO:0005227">
    <property type="term" value="F:calcium-activated cation channel activity"/>
    <property type="evidence" value="ECO:0007669"/>
    <property type="project" value="InterPro"/>
</dbReference>
<name>A0A8S1PTY5_9CILI</name>
<reference evidence="2" key="1">
    <citation type="submission" date="2021-01" db="EMBL/GenBank/DDBJ databases">
        <authorList>
            <consortium name="Genoscope - CEA"/>
            <person name="William W."/>
        </authorList>
    </citation>
    <scope>NUCLEOTIDE SEQUENCE</scope>
</reference>
<dbReference type="PANTHER" id="PTHR13018:SF83">
    <property type="entry name" value="RRM DOMAIN-CONTAINING PROTEIN"/>
    <property type="match status" value="1"/>
</dbReference>
<dbReference type="PANTHER" id="PTHR13018">
    <property type="entry name" value="PROBABLE MEMBRANE PROTEIN DUF221-RELATED"/>
    <property type="match status" value="1"/>
</dbReference>
<accession>A0A8S1PTY5</accession>
<dbReference type="GO" id="GO:0005886">
    <property type="term" value="C:plasma membrane"/>
    <property type="evidence" value="ECO:0007669"/>
    <property type="project" value="TreeGrafter"/>
</dbReference>